<dbReference type="Pfam" id="PF02770">
    <property type="entry name" value="Acyl-CoA_dh_M"/>
    <property type="match status" value="1"/>
</dbReference>
<keyword evidence="4 10" id="KW-0285">Flavoprotein</keyword>
<dbReference type="Pfam" id="PF02771">
    <property type="entry name" value="Acyl-CoA_dh_N"/>
    <property type="match status" value="1"/>
</dbReference>
<feature type="domain" description="Acyl-CoA dehydrogenase/oxidase C-terminal" evidence="11">
    <location>
        <begin position="232"/>
        <end position="380"/>
    </location>
</feature>
<keyword evidence="15" id="KW-1185">Reference proteome</keyword>
<dbReference type="InterPro" id="IPR009075">
    <property type="entry name" value="AcylCo_DH/oxidase_C"/>
</dbReference>
<keyword evidence="5 10" id="KW-0274">FAD</keyword>
<dbReference type="InterPro" id="IPR013786">
    <property type="entry name" value="AcylCoA_DH/ox_N"/>
</dbReference>
<evidence type="ECO:0000256" key="6">
    <source>
        <dbReference type="ARBA" id="ARBA00023002"/>
    </source>
</evidence>
<dbReference type="FunFam" id="1.20.140.10:FF:000001">
    <property type="entry name" value="Acyl-CoA dehydrogenase"/>
    <property type="match status" value="1"/>
</dbReference>
<dbReference type="InterPro" id="IPR006091">
    <property type="entry name" value="Acyl-CoA_Oxase/DH_mid-dom"/>
</dbReference>
<dbReference type="PANTHER" id="PTHR48083">
    <property type="entry name" value="MEDIUM-CHAIN SPECIFIC ACYL-COA DEHYDROGENASE, MITOCHONDRIAL-RELATED"/>
    <property type="match status" value="1"/>
</dbReference>
<feature type="domain" description="Acyl-CoA dehydrogenase/oxidase N-terminal" evidence="13">
    <location>
        <begin position="8"/>
        <end position="121"/>
    </location>
</feature>
<dbReference type="PANTHER" id="PTHR48083:SF20">
    <property type="entry name" value="LONG-CHAIN SPECIFIC ACYL-COA DEHYDROGENASE, MITOCHONDRIAL"/>
    <property type="match status" value="1"/>
</dbReference>
<comment type="function">
    <text evidence="7">Catalyzes the dehydrogenation at the alpha-beta position of ACP-bound acyl chains. This results in the introduction of a double bond in the lipidic chain, which is further transferred to the epsilon-amino group of lysine residue in the mycobactin core by MbtK.</text>
</comment>
<dbReference type="InterPro" id="IPR009100">
    <property type="entry name" value="AcylCoA_DH/oxidase_NM_dom_sf"/>
</dbReference>
<dbReference type="EMBL" id="AP023359">
    <property type="protein sequence ID" value="BCJ67288.1"/>
    <property type="molecule type" value="Genomic_DNA"/>
</dbReference>
<evidence type="ECO:0000256" key="7">
    <source>
        <dbReference type="ARBA" id="ARBA00037085"/>
    </source>
</evidence>
<evidence type="ECO:0000256" key="1">
    <source>
        <dbReference type="ARBA" id="ARBA00001974"/>
    </source>
</evidence>
<comment type="similarity">
    <text evidence="3 10">Belongs to the acyl-CoA dehydrogenase family.</text>
</comment>
<dbReference type="PIRSF" id="PIRSF016578">
    <property type="entry name" value="HsaA"/>
    <property type="match status" value="1"/>
</dbReference>
<dbReference type="GO" id="GO:0033539">
    <property type="term" value="P:fatty acid beta-oxidation using acyl-CoA dehydrogenase"/>
    <property type="evidence" value="ECO:0007669"/>
    <property type="project" value="TreeGrafter"/>
</dbReference>
<dbReference type="InterPro" id="IPR050741">
    <property type="entry name" value="Acyl-CoA_dehydrogenase"/>
</dbReference>
<evidence type="ECO:0000256" key="10">
    <source>
        <dbReference type="RuleBase" id="RU362125"/>
    </source>
</evidence>
<dbReference type="Gene3D" id="1.10.540.10">
    <property type="entry name" value="Acyl-CoA dehydrogenase/oxidase, N-terminal domain"/>
    <property type="match status" value="1"/>
</dbReference>
<reference evidence="14" key="1">
    <citation type="submission" date="2020-08" db="EMBL/GenBank/DDBJ databases">
        <title>Whole genome shotgun sequence of Polymorphospora rubra NBRC 101157.</title>
        <authorList>
            <person name="Komaki H."/>
            <person name="Tamura T."/>
        </authorList>
    </citation>
    <scope>NUCLEOTIDE SEQUENCE</scope>
    <source>
        <strain evidence="14">NBRC 101157</strain>
    </source>
</reference>
<comment type="pathway">
    <text evidence="2">Siderophore biosynthesis; mycobactin biosynthesis.</text>
</comment>
<dbReference type="KEGG" id="pry:Prubr_43090"/>
<name>A0A810N6A5_9ACTN</name>
<dbReference type="InterPro" id="IPR046373">
    <property type="entry name" value="Acyl-CoA_Oxase/DH_mid-dom_sf"/>
</dbReference>
<evidence type="ECO:0000256" key="3">
    <source>
        <dbReference type="ARBA" id="ARBA00009347"/>
    </source>
</evidence>
<dbReference type="SUPFAM" id="SSF47203">
    <property type="entry name" value="Acyl-CoA dehydrogenase C-terminal domain-like"/>
    <property type="match status" value="1"/>
</dbReference>
<evidence type="ECO:0000256" key="8">
    <source>
        <dbReference type="ARBA" id="ARBA00040394"/>
    </source>
</evidence>
<evidence type="ECO:0000259" key="11">
    <source>
        <dbReference type="Pfam" id="PF00441"/>
    </source>
</evidence>
<keyword evidence="6 10" id="KW-0560">Oxidoreductase</keyword>
<evidence type="ECO:0000259" key="12">
    <source>
        <dbReference type="Pfam" id="PF02770"/>
    </source>
</evidence>
<dbReference type="PROSITE" id="PS00073">
    <property type="entry name" value="ACYL_COA_DH_2"/>
    <property type="match status" value="1"/>
</dbReference>
<dbReference type="FunFam" id="2.40.110.10:FF:000002">
    <property type="entry name" value="Acyl-CoA dehydrogenase fadE12"/>
    <property type="match status" value="1"/>
</dbReference>
<dbReference type="AlphaFoldDB" id="A0A810N6A5"/>
<accession>A0A810N6A5</accession>
<dbReference type="RefSeq" id="WP_212816636.1">
    <property type="nucleotide sequence ID" value="NZ_AP023359.1"/>
</dbReference>
<dbReference type="InterPro" id="IPR006089">
    <property type="entry name" value="Acyl-CoA_DH_CS"/>
</dbReference>
<evidence type="ECO:0000313" key="15">
    <source>
        <dbReference type="Proteomes" id="UP000680866"/>
    </source>
</evidence>
<dbReference type="Gene3D" id="1.20.140.10">
    <property type="entry name" value="Butyryl-CoA Dehydrogenase, subunit A, domain 3"/>
    <property type="match status" value="1"/>
</dbReference>
<evidence type="ECO:0000256" key="9">
    <source>
        <dbReference type="ARBA" id="ARBA00042660"/>
    </source>
</evidence>
<dbReference type="Gene3D" id="2.40.110.10">
    <property type="entry name" value="Butyryl-CoA Dehydrogenase, subunit A, domain 2"/>
    <property type="match status" value="1"/>
</dbReference>
<proteinExistence type="inferred from homology"/>
<dbReference type="GO" id="GO:0050660">
    <property type="term" value="F:flavin adenine dinucleotide binding"/>
    <property type="evidence" value="ECO:0007669"/>
    <property type="project" value="InterPro"/>
</dbReference>
<protein>
    <recommendedName>
        <fullName evidence="8">Acyl-[acyl-carrier-protein] dehydrogenase MbtN</fullName>
    </recommendedName>
    <alternativeName>
        <fullName evidence="9">Mycobactin synthase protein N</fullName>
    </alternativeName>
</protein>
<dbReference type="InterPro" id="IPR037069">
    <property type="entry name" value="AcylCoA_DH/ox_N_sf"/>
</dbReference>
<evidence type="ECO:0000256" key="4">
    <source>
        <dbReference type="ARBA" id="ARBA00022630"/>
    </source>
</evidence>
<evidence type="ECO:0000256" key="2">
    <source>
        <dbReference type="ARBA" id="ARBA00005102"/>
    </source>
</evidence>
<evidence type="ECO:0000313" key="14">
    <source>
        <dbReference type="EMBL" id="BCJ67288.1"/>
    </source>
</evidence>
<dbReference type="SUPFAM" id="SSF56645">
    <property type="entry name" value="Acyl-CoA dehydrogenase NM domain-like"/>
    <property type="match status" value="1"/>
</dbReference>
<dbReference type="InterPro" id="IPR036250">
    <property type="entry name" value="AcylCo_DH-like_C"/>
</dbReference>
<evidence type="ECO:0000256" key="5">
    <source>
        <dbReference type="ARBA" id="ARBA00022827"/>
    </source>
</evidence>
<dbReference type="Pfam" id="PF00441">
    <property type="entry name" value="Acyl-CoA_dh_1"/>
    <property type="match status" value="1"/>
</dbReference>
<comment type="cofactor">
    <cofactor evidence="1 10">
        <name>FAD</name>
        <dbReference type="ChEBI" id="CHEBI:57692"/>
    </cofactor>
</comment>
<sequence length="384" mass="42729">MSREFYEADHEDFRALARRFVSRDVAPHLDRWERDRLVDRRVWRAAAELGLLGLRTPERYGGGGATDYRFRCVLTDELARVGAAAFASGLAINEDIVAGYLIALGTEEQKRRWLPGMAAGEVVTSIAMSEPGVGSDLRSITTTANRRDDRWVINGAKTFITNGSSSDVVLVAARTGEREGRPTFSLLLVPTDTPGFSRGPKLRKLGLHAQDTAELYFDDVAVPGENLVGEEGRGFHHLTRQLPLERLSIAWRGLAGAEAALAWTVDYTKTRKAFGQRIIDFQHTRFRLAELVTEVDVTRAYLESLVRELNEGRLDATTAAKAKWWATELQQRVVTACLQMHGGYGYMDEYPIARAFADGRVQTIVGGTTEIMKEIIGRELASDR</sequence>
<dbReference type="GO" id="GO:0003995">
    <property type="term" value="F:acyl-CoA dehydrogenase activity"/>
    <property type="evidence" value="ECO:0007669"/>
    <property type="project" value="InterPro"/>
</dbReference>
<dbReference type="GO" id="GO:0005737">
    <property type="term" value="C:cytoplasm"/>
    <property type="evidence" value="ECO:0007669"/>
    <property type="project" value="TreeGrafter"/>
</dbReference>
<evidence type="ECO:0000259" key="13">
    <source>
        <dbReference type="Pfam" id="PF02771"/>
    </source>
</evidence>
<feature type="domain" description="Acyl-CoA oxidase/dehydrogenase middle" evidence="12">
    <location>
        <begin position="125"/>
        <end position="220"/>
    </location>
</feature>
<dbReference type="Proteomes" id="UP000680866">
    <property type="component" value="Chromosome"/>
</dbReference>
<organism evidence="14 15">
    <name type="scientific">Polymorphospora rubra</name>
    <dbReference type="NCBI Taxonomy" id="338584"/>
    <lineage>
        <taxon>Bacteria</taxon>
        <taxon>Bacillati</taxon>
        <taxon>Actinomycetota</taxon>
        <taxon>Actinomycetes</taxon>
        <taxon>Micromonosporales</taxon>
        <taxon>Micromonosporaceae</taxon>
        <taxon>Polymorphospora</taxon>
    </lineage>
</organism>
<gene>
    <name evidence="14" type="ORF">Prubr_43090</name>
</gene>